<dbReference type="Proteomes" id="UP000276834">
    <property type="component" value="Unassembled WGS sequence"/>
</dbReference>
<protein>
    <submittedName>
        <fullName evidence="1">Uncharacterized protein</fullName>
    </submittedName>
</protein>
<accession>A0A3L8SUV1</accession>
<evidence type="ECO:0000313" key="2">
    <source>
        <dbReference type="Proteomes" id="UP000276834"/>
    </source>
</evidence>
<dbReference type="EMBL" id="QUSF01000005">
    <property type="protein sequence ID" value="RLW08995.1"/>
    <property type="molecule type" value="Genomic_DNA"/>
</dbReference>
<comment type="caution">
    <text evidence="1">The sequence shown here is derived from an EMBL/GenBank/DDBJ whole genome shotgun (WGS) entry which is preliminary data.</text>
</comment>
<reference evidence="1 2" key="1">
    <citation type="journal article" date="2018" name="Proc. R. Soc. B">
        <title>A non-coding region near Follistatin controls head colour polymorphism in the Gouldian finch.</title>
        <authorList>
            <person name="Toomey M.B."/>
            <person name="Marques C.I."/>
            <person name="Andrade P."/>
            <person name="Araujo P.M."/>
            <person name="Sabatino S."/>
            <person name="Gazda M.A."/>
            <person name="Afonso S."/>
            <person name="Lopes R.J."/>
            <person name="Corbo J.C."/>
            <person name="Carneiro M."/>
        </authorList>
    </citation>
    <scope>NUCLEOTIDE SEQUENCE [LARGE SCALE GENOMIC DNA]</scope>
    <source>
        <strain evidence="1">Red01</strain>
        <tissue evidence="1">Muscle</tissue>
    </source>
</reference>
<evidence type="ECO:0000313" key="1">
    <source>
        <dbReference type="EMBL" id="RLW08995.1"/>
    </source>
</evidence>
<dbReference type="AlphaFoldDB" id="A0A3L8SUV1"/>
<name>A0A3L8SUV1_CHLGU</name>
<proteinExistence type="predicted"/>
<keyword evidence="2" id="KW-1185">Reference proteome</keyword>
<sequence length="186" mass="20947">MHFQSADETLGLEQRWTVKKSIDHLQGNRKQHLIRLPRNKTPFFIITIATIISQQRLQVCLEVCRTRVVMCQQPLAPRSGRGCGEQAQSVILFLNVTNTKKEKRPIHVPGVSAPKIPCISFLDTMGGTSNIIQCENVRANYMDRYHSNTNECCGVPRLEFNNEHGLGAVISHRRLVLLSLPLPGLP</sequence>
<gene>
    <name evidence="1" type="ORF">DV515_00002865</name>
</gene>
<organism evidence="1 2">
    <name type="scientific">Chloebia gouldiae</name>
    <name type="common">Gouldian finch</name>
    <name type="synonym">Erythrura gouldiae</name>
    <dbReference type="NCBI Taxonomy" id="44316"/>
    <lineage>
        <taxon>Eukaryota</taxon>
        <taxon>Metazoa</taxon>
        <taxon>Chordata</taxon>
        <taxon>Craniata</taxon>
        <taxon>Vertebrata</taxon>
        <taxon>Euteleostomi</taxon>
        <taxon>Archelosauria</taxon>
        <taxon>Archosauria</taxon>
        <taxon>Dinosauria</taxon>
        <taxon>Saurischia</taxon>
        <taxon>Theropoda</taxon>
        <taxon>Coelurosauria</taxon>
        <taxon>Aves</taxon>
        <taxon>Neognathae</taxon>
        <taxon>Neoaves</taxon>
        <taxon>Telluraves</taxon>
        <taxon>Australaves</taxon>
        <taxon>Passeriformes</taxon>
        <taxon>Passeroidea</taxon>
        <taxon>Passeridae</taxon>
        <taxon>Chloebia</taxon>
    </lineage>
</organism>